<accession>A0A199UFP8</accession>
<keyword evidence="8 10" id="KW-0012">Acyltransferase</keyword>
<evidence type="ECO:0000313" key="16">
    <source>
        <dbReference type="Proteomes" id="UP000092600"/>
    </source>
</evidence>
<feature type="active site" evidence="11">
    <location>
        <position position="248"/>
    </location>
</feature>
<dbReference type="Pfam" id="PF08392">
    <property type="entry name" value="FAE1_CUT1_RppA"/>
    <property type="match status" value="1"/>
</dbReference>
<feature type="transmembrane region" description="Helical" evidence="12">
    <location>
        <begin position="87"/>
        <end position="106"/>
    </location>
</feature>
<evidence type="ECO:0000313" key="15">
    <source>
        <dbReference type="EMBL" id="OAY63687.1"/>
    </source>
</evidence>
<dbReference type="GeneID" id="109720578"/>
<evidence type="ECO:0000256" key="3">
    <source>
        <dbReference type="ARBA" id="ARBA00005531"/>
    </source>
</evidence>
<dbReference type="UniPathway" id="UPA00094"/>
<evidence type="ECO:0000259" key="13">
    <source>
        <dbReference type="Pfam" id="PF08392"/>
    </source>
</evidence>
<evidence type="ECO:0000256" key="12">
    <source>
        <dbReference type="SAM" id="Phobius"/>
    </source>
</evidence>
<reference evidence="15 16" key="1">
    <citation type="journal article" date="2016" name="DNA Res.">
        <title>The draft genome of MD-2 pineapple using hybrid error correction of long reads.</title>
        <authorList>
            <person name="Redwan R.M."/>
            <person name="Saidin A."/>
            <person name="Kumar S.V."/>
        </authorList>
    </citation>
    <scope>NUCLEOTIDE SEQUENCE [LARGE SCALE GENOMIC DNA]</scope>
    <source>
        <strain evidence="16">cv. MD2</strain>
        <tissue evidence="15">Leaf</tissue>
    </source>
</reference>
<keyword evidence="7 12" id="KW-0472">Membrane</keyword>
<dbReference type="InterPro" id="IPR013601">
    <property type="entry name" value="FAE1_typ3_polyketide_synth"/>
</dbReference>
<feature type="transmembrane region" description="Helical" evidence="12">
    <location>
        <begin position="44"/>
        <end position="67"/>
    </location>
</feature>
<comment type="subcellular location">
    <subcellularLocation>
        <location evidence="1">Membrane</location>
    </subcellularLocation>
</comment>
<dbReference type="CDD" id="cd00831">
    <property type="entry name" value="CHS_like"/>
    <property type="match status" value="1"/>
</dbReference>
<evidence type="ECO:0000259" key="14">
    <source>
        <dbReference type="Pfam" id="PF08541"/>
    </source>
</evidence>
<dbReference type="STRING" id="4615.A0A199UFP8"/>
<evidence type="ECO:0000256" key="8">
    <source>
        <dbReference type="ARBA" id="ARBA00023315"/>
    </source>
</evidence>
<keyword evidence="4 10" id="KW-0808">Transferase</keyword>
<dbReference type="InterPro" id="IPR013747">
    <property type="entry name" value="ACP_syn_III_C"/>
</dbReference>
<dbReference type="Proteomes" id="UP000092600">
    <property type="component" value="Unassembled WGS sequence"/>
</dbReference>
<feature type="active site" evidence="11">
    <location>
        <position position="448"/>
    </location>
</feature>
<gene>
    <name evidence="18" type="primary">LOC109720578</name>
    <name evidence="15" type="ORF">ACMD2_07865</name>
</gene>
<dbReference type="RefSeq" id="XP_020103397.1">
    <property type="nucleotide sequence ID" value="XM_020247808.1"/>
</dbReference>
<dbReference type="AlphaFoldDB" id="A0A199UFP8"/>
<feature type="domain" description="FAE" evidence="13">
    <location>
        <begin position="104"/>
        <end position="393"/>
    </location>
</feature>
<comment type="similarity">
    <text evidence="3 10">Belongs to the thiolase-like superfamily. Chalcone/stilbene synthases family.</text>
</comment>
<evidence type="ECO:0000256" key="10">
    <source>
        <dbReference type="PIRNR" id="PIRNR036417"/>
    </source>
</evidence>
<dbReference type="GO" id="GO:0016020">
    <property type="term" value="C:membrane"/>
    <property type="evidence" value="ECO:0007669"/>
    <property type="project" value="UniProtKB-SubCell"/>
</dbReference>
<evidence type="ECO:0000256" key="11">
    <source>
        <dbReference type="PIRSR" id="PIRSR036417-1"/>
    </source>
</evidence>
<dbReference type="PIRSF" id="PIRSF036417">
    <property type="entry name" value="3-ktacl-CoA_syn"/>
    <property type="match status" value="1"/>
</dbReference>
<name>A0A199UFP8_ANACO</name>
<evidence type="ECO:0000256" key="2">
    <source>
        <dbReference type="ARBA" id="ARBA00005194"/>
    </source>
</evidence>
<keyword evidence="5 12" id="KW-0812">Transmembrane</keyword>
<feature type="domain" description="Beta-ketoacyl-[acyl-carrier-protein] synthase III C-terminal" evidence="14">
    <location>
        <begin position="410"/>
        <end position="490"/>
    </location>
</feature>
<dbReference type="EMBL" id="LSRQ01008325">
    <property type="protein sequence ID" value="OAY63687.1"/>
    <property type="molecule type" value="Genomic_DNA"/>
</dbReference>
<feature type="active site" evidence="11">
    <location>
        <position position="415"/>
    </location>
</feature>
<dbReference type="Proteomes" id="UP000515123">
    <property type="component" value="Linkage group 1"/>
</dbReference>
<dbReference type="SUPFAM" id="SSF53901">
    <property type="entry name" value="Thiolase-like"/>
    <property type="match status" value="2"/>
</dbReference>
<evidence type="ECO:0000313" key="18">
    <source>
        <dbReference type="RefSeq" id="XP_020103397.1"/>
    </source>
</evidence>
<feature type="active site" evidence="11">
    <location>
        <position position="411"/>
    </location>
</feature>
<dbReference type="EC" id="2.3.1.-" evidence="10"/>
<evidence type="ECO:0000256" key="7">
    <source>
        <dbReference type="ARBA" id="ARBA00023136"/>
    </source>
</evidence>
<reference evidence="18" key="2">
    <citation type="submission" date="2025-04" db="UniProtKB">
        <authorList>
            <consortium name="RefSeq"/>
        </authorList>
    </citation>
    <scope>IDENTIFICATION</scope>
    <source>
        <tissue evidence="18">Leaf</tissue>
    </source>
</reference>
<evidence type="ECO:0000256" key="5">
    <source>
        <dbReference type="ARBA" id="ARBA00022692"/>
    </source>
</evidence>
<keyword evidence="17" id="KW-1185">Reference proteome</keyword>
<keyword evidence="6 12" id="KW-1133">Transmembrane helix</keyword>
<sequence length="521" mass="57279">MATPPAPSAAAAPLLGGGGGGGTTSAALPDFKQSIKLKYVKLGYHYLITNLMYLLLIPLLAVAAAHLSSPSSLRVLHALWAQLRLNLLSAVLCSAALCFCTTLYFLTRPRPVFLVDFSCYKPGDAWRCTRERFMQCTKSVASFTEENIEFQRKIIERSGLGDSTYLPGSVLDIPGNPSMKEARKEAEMVMFGALDELFAKTSVKPKDIGILVVNCSLFNPTPSLSAMIVNRFKLRGNIRSYNLGGMGCSASVIAVDLAKDLLQAHPSTYAVVVSTENITLNWYFGNNRSMLVSNCLFRMGAAAILLSNKRSDRGRSKYRLVHTVRTHKGADDKCFACVTQEEDSEGNIGVSLSKDLMAVAGDALKTNITTLGPLVLPMSEQLLFFATLIGKKVLKMKVKPYIPDFKLAFEHFCIHAGGRAVLDELEKNLKLTGWHMEPSRMTLHRFGNTSSSSLWYELAYTEAKGRVKRGDRVWQIAFGSGFKCNSAVWRAIRTVNPAKEKNPWADEIDRFPVAVPKVSAL</sequence>
<dbReference type="Pfam" id="PF08541">
    <property type="entry name" value="ACP_syn_III_C"/>
    <property type="match status" value="1"/>
</dbReference>
<feature type="active site" evidence="11">
    <location>
        <position position="444"/>
    </location>
</feature>
<dbReference type="GO" id="GO:0006633">
    <property type="term" value="P:fatty acid biosynthetic process"/>
    <property type="evidence" value="ECO:0007669"/>
    <property type="project" value="UniProtKB-UniPathway"/>
</dbReference>
<comment type="catalytic activity">
    <reaction evidence="9">
        <text>a very-long-chain acyl-CoA + malonyl-CoA + H(+) = a very-long-chain 3-oxoacyl-CoA + CO2 + CoA</text>
        <dbReference type="Rhea" id="RHEA:32727"/>
        <dbReference type="ChEBI" id="CHEBI:15378"/>
        <dbReference type="ChEBI" id="CHEBI:16526"/>
        <dbReference type="ChEBI" id="CHEBI:57287"/>
        <dbReference type="ChEBI" id="CHEBI:57384"/>
        <dbReference type="ChEBI" id="CHEBI:90725"/>
        <dbReference type="ChEBI" id="CHEBI:90736"/>
        <dbReference type="EC" id="2.3.1.199"/>
    </reaction>
</comment>
<dbReference type="InterPro" id="IPR012392">
    <property type="entry name" value="3-ktacl-CoA_syn"/>
</dbReference>
<evidence type="ECO:0000256" key="9">
    <source>
        <dbReference type="ARBA" id="ARBA00047375"/>
    </source>
</evidence>
<evidence type="ECO:0000256" key="4">
    <source>
        <dbReference type="ARBA" id="ARBA00022679"/>
    </source>
</evidence>
<dbReference type="FunFam" id="3.40.47.10:FF:000028">
    <property type="entry name" value="3-ketoacyl-CoA synthase"/>
    <property type="match status" value="1"/>
</dbReference>
<evidence type="ECO:0000313" key="17">
    <source>
        <dbReference type="Proteomes" id="UP000515123"/>
    </source>
</evidence>
<dbReference type="PANTHER" id="PTHR31561">
    <property type="entry name" value="3-KETOACYL-COA SYNTHASE"/>
    <property type="match status" value="1"/>
</dbReference>
<protein>
    <recommendedName>
        <fullName evidence="10">3-ketoacyl-CoA synthase</fullName>
        <ecNumber evidence="10">2.3.1.-</ecNumber>
    </recommendedName>
</protein>
<feature type="active site" evidence="11">
    <location>
        <position position="327"/>
    </location>
</feature>
<organism evidence="15 16">
    <name type="scientific">Ananas comosus</name>
    <name type="common">Pineapple</name>
    <name type="synonym">Ananas ananas</name>
    <dbReference type="NCBI Taxonomy" id="4615"/>
    <lineage>
        <taxon>Eukaryota</taxon>
        <taxon>Viridiplantae</taxon>
        <taxon>Streptophyta</taxon>
        <taxon>Embryophyta</taxon>
        <taxon>Tracheophyta</taxon>
        <taxon>Spermatophyta</taxon>
        <taxon>Magnoliopsida</taxon>
        <taxon>Liliopsida</taxon>
        <taxon>Poales</taxon>
        <taxon>Bromeliaceae</taxon>
        <taxon>Bromelioideae</taxon>
        <taxon>Ananas</taxon>
    </lineage>
</organism>
<dbReference type="Gene3D" id="3.40.47.10">
    <property type="match status" value="1"/>
</dbReference>
<comment type="pathway">
    <text evidence="2 10">Lipid metabolism; fatty acid biosynthesis.</text>
</comment>
<evidence type="ECO:0000256" key="1">
    <source>
        <dbReference type="ARBA" id="ARBA00004370"/>
    </source>
</evidence>
<proteinExistence type="inferred from homology"/>
<evidence type="ECO:0000256" key="6">
    <source>
        <dbReference type="ARBA" id="ARBA00022989"/>
    </source>
</evidence>
<dbReference type="OrthoDB" id="329835at2759"/>
<dbReference type="GO" id="GO:0009922">
    <property type="term" value="F:fatty acid elongase activity"/>
    <property type="evidence" value="ECO:0007669"/>
    <property type="project" value="UniProtKB-EC"/>
</dbReference>
<dbReference type="InterPro" id="IPR016039">
    <property type="entry name" value="Thiolase-like"/>
</dbReference>